<keyword evidence="5" id="KW-1185">Reference proteome</keyword>
<evidence type="ECO:0000313" key="5">
    <source>
        <dbReference type="Proteomes" id="UP000612352"/>
    </source>
</evidence>
<sequence length="179" mass="19960">MPTRSEVLDAAIAVLAQHEPLTLDAVARETGLTKPGVVHHVGTKQKLLVAVVDRIVDLWEADLQERLEQEGADVDDPADRLRAYVSHALRGEFAHSDLALIADAQLRDMLCEQWSRRLDPWFGFELEGSPRSRAALRAARLLADGAWFNASLDIPTVRDDEREELFALAMELVDEGARE</sequence>
<feature type="DNA-binding region" description="H-T-H motif" evidence="2">
    <location>
        <begin position="22"/>
        <end position="41"/>
    </location>
</feature>
<dbReference type="PROSITE" id="PS50977">
    <property type="entry name" value="HTH_TETR_2"/>
    <property type="match status" value="1"/>
</dbReference>
<dbReference type="SUPFAM" id="SSF46689">
    <property type="entry name" value="Homeodomain-like"/>
    <property type="match status" value="1"/>
</dbReference>
<reference evidence="4 5" key="1">
    <citation type="submission" date="2020-12" db="EMBL/GenBank/DDBJ databases">
        <title>Brachybacterium sp. MASK1Z-5, whole genome shotgun sequence.</title>
        <authorList>
            <person name="Tuo L."/>
        </authorList>
    </citation>
    <scope>NUCLEOTIDE SEQUENCE [LARGE SCALE GENOMIC DNA]</scope>
    <source>
        <strain evidence="4 5">MASK1Z-5</strain>
    </source>
</reference>
<dbReference type="SUPFAM" id="SSF48498">
    <property type="entry name" value="Tetracyclin repressor-like, C-terminal domain"/>
    <property type="match status" value="1"/>
</dbReference>
<dbReference type="RefSeq" id="WP_200502212.1">
    <property type="nucleotide sequence ID" value="NZ_JAEDAJ010000004.1"/>
</dbReference>
<dbReference type="Pfam" id="PF17937">
    <property type="entry name" value="TetR_C_28"/>
    <property type="match status" value="1"/>
</dbReference>
<gene>
    <name evidence="4" type="ORF">I8D64_09235</name>
</gene>
<organism evidence="4 5">
    <name type="scientific">Brachybacterium halotolerans</name>
    <dbReference type="NCBI Taxonomy" id="2795215"/>
    <lineage>
        <taxon>Bacteria</taxon>
        <taxon>Bacillati</taxon>
        <taxon>Actinomycetota</taxon>
        <taxon>Actinomycetes</taxon>
        <taxon>Micrococcales</taxon>
        <taxon>Dermabacteraceae</taxon>
        <taxon>Brachybacterium</taxon>
    </lineage>
</organism>
<feature type="domain" description="HTH tetR-type" evidence="3">
    <location>
        <begin position="1"/>
        <end position="59"/>
    </location>
</feature>
<evidence type="ECO:0000313" key="4">
    <source>
        <dbReference type="EMBL" id="MBK0331585.1"/>
    </source>
</evidence>
<dbReference type="Proteomes" id="UP000612352">
    <property type="component" value="Unassembled WGS sequence"/>
</dbReference>
<keyword evidence="1 2" id="KW-0238">DNA-binding</keyword>
<protein>
    <submittedName>
        <fullName evidence="4">TetR/AcrR family transcriptional regulator</fullName>
    </submittedName>
</protein>
<dbReference type="InterPro" id="IPR009057">
    <property type="entry name" value="Homeodomain-like_sf"/>
</dbReference>
<dbReference type="Gene3D" id="1.10.357.10">
    <property type="entry name" value="Tetracycline Repressor, domain 2"/>
    <property type="match status" value="1"/>
</dbReference>
<dbReference type="InterPro" id="IPR001647">
    <property type="entry name" value="HTH_TetR"/>
</dbReference>
<comment type="caution">
    <text evidence="4">The sequence shown here is derived from an EMBL/GenBank/DDBJ whole genome shotgun (WGS) entry which is preliminary data.</text>
</comment>
<accession>A0ABS1BC65</accession>
<evidence type="ECO:0000256" key="2">
    <source>
        <dbReference type="PROSITE-ProRule" id="PRU00335"/>
    </source>
</evidence>
<name>A0ABS1BC65_9MICO</name>
<evidence type="ECO:0000256" key="1">
    <source>
        <dbReference type="ARBA" id="ARBA00023125"/>
    </source>
</evidence>
<dbReference type="InterPro" id="IPR041479">
    <property type="entry name" value="TetR_CgmR_C"/>
</dbReference>
<evidence type="ECO:0000259" key="3">
    <source>
        <dbReference type="PROSITE" id="PS50977"/>
    </source>
</evidence>
<dbReference type="InterPro" id="IPR036271">
    <property type="entry name" value="Tet_transcr_reg_TetR-rel_C_sf"/>
</dbReference>
<proteinExistence type="predicted"/>
<dbReference type="EMBL" id="JAEDAJ010000004">
    <property type="protein sequence ID" value="MBK0331585.1"/>
    <property type="molecule type" value="Genomic_DNA"/>
</dbReference>